<feature type="compositionally biased region" description="Basic and acidic residues" evidence="1">
    <location>
        <begin position="7"/>
        <end position="18"/>
    </location>
</feature>
<evidence type="ECO:0000256" key="1">
    <source>
        <dbReference type="SAM" id="MobiDB-lite"/>
    </source>
</evidence>
<reference evidence="2 3" key="1">
    <citation type="journal article" date="2023" name="Plants (Basel)">
        <title>Bridging the Gap: Combining Genomics and Transcriptomics Approaches to Understand Stylosanthes scabra, an Orphan Legume from the Brazilian Caatinga.</title>
        <authorList>
            <person name="Ferreira-Neto J.R.C."/>
            <person name="da Silva M.D."/>
            <person name="Binneck E."/>
            <person name="de Melo N.F."/>
            <person name="da Silva R.H."/>
            <person name="de Melo A.L.T.M."/>
            <person name="Pandolfi V."/>
            <person name="Bustamante F.O."/>
            <person name="Brasileiro-Vidal A.C."/>
            <person name="Benko-Iseppon A.M."/>
        </authorList>
    </citation>
    <scope>NUCLEOTIDE SEQUENCE [LARGE SCALE GENOMIC DNA]</scope>
    <source>
        <tissue evidence="2">Leaves</tissue>
    </source>
</reference>
<proteinExistence type="predicted"/>
<name>A0ABU6UUA6_9FABA</name>
<comment type="caution">
    <text evidence="2">The sequence shown here is derived from an EMBL/GenBank/DDBJ whole genome shotgun (WGS) entry which is preliminary data.</text>
</comment>
<feature type="region of interest" description="Disordered" evidence="1">
    <location>
        <begin position="1"/>
        <end position="28"/>
    </location>
</feature>
<evidence type="ECO:0000313" key="3">
    <source>
        <dbReference type="Proteomes" id="UP001341840"/>
    </source>
</evidence>
<keyword evidence="3" id="KW-1185">Reference proteome</keyword>
<protein>
    <submittedName>
        <fullName evidence="2">Uncharacterized protein</fullName>
    </submittedName>
</protein>
<accession>A0ABU6UUA6</accession>
<evidence type="ECO:0000313" key="2">
    <source>
        <dbReference type="EMBL" id="MED6164659.1"/>
    </source>
</evidence>
<dbReference type="EMBL" id="JASCZI010122725">
    <property type="protein sequence ID" value="MED6164659.1"/>
    <property type="molecule type" value="Genomic_DNA"/>
</dbReference>
<dbReference type="Proteomes" id="UP001341840">
    <property type="component" value="Unassembled WGS sequence"/>
</dbReference>
<organism evidence="2 3">
    <name type="scientific">Stylosanthes scabra</name>
    <dbReference type="NCBI Taxonomy" id="79078"/>
    <lineage>
        <taxon>Eukaryota</taxon>
        <taxon>Viridiplantae</taxon>
        <taxon>Streptophyta</taxon>
        <taxon>Embryophyta</taxon>
        <taxon>Tracheophyta</taxon>
        <taxon>Spermatophyta</taxon>
        <taxon>Magnoliopsida</taxon>
        <taxon>eudicotyledons</taxon>
        <taxon>Gunneridae</taxon>
        <taxon>Pentapetalae</taxon>
        <taxon>rosids</taxon>
        <taxon>fabids</taxon>
        <taxon>Fabales</taxon>
        <taxon>Fabaceae</taxon>
        <taxon>Papilionoideae</taxon>
        <taxon>50 kb inversion clade</taxon>
        <taxon>dalbergioids sensu lato</taxon>
        <taxon>Dalbergieae</taxon>
        <taxon>Pterocarpus clade</taxon>
        <taxon>Stylosanthes</taxon>
    </lineage>
</organism>
<sequence>MGKKSAANKDKAIAEPAKKKGSGKNQGHEFRCLPKTVAQMFIYLKEHPDKRALVDEMGFVALSYLPNEYLNQRLLKQIYDRYGIYDNTIYSDAAAVNITTEKIGHALGLSSRGNPYDIKVDKKKLSQEDSDVYKFFQGITTVALQNLIKTTPIDTDENRKLWMRSFMLFVQQAFLLPNSTAKTTPVALPTIFDFGEHKE</sequence>
<gene>
    <name evidence="2" type="ORF">PIB30_092313</name>
</gene>